<dbReference type="AlphaFoldDB" id="A0AAV1SIK2"/>
<gene>
    <name evidence="1" type="ORF">DCAF_LOCUS23969</name>
</gene>
<proteinExistence type="predicted"/>
<evidence type="ECO:0000313" key="1">
    <source>
        <dbReference type="EMBL" id="CAK7351731.1"/>
    </source>
</evidence>
<dbReference type="EMBL" id="CAWUPB010001189">
    <property type="protein sequence ID" value="CAK7351731.1"/>
    <property type="molecule type" value="Genomic_DNA"/>
</dbReference>
<sequence>MPSDFYSRFNASRRGEEMALSGGKGDFRQVLGGNGCEGWRLDGKKVGFDGGKSGEENEVSRFGSRVFELENNEIGQDYFGYEKGEEDEVLSLCQIESES</sequence>
<protein>
    <submittedName>
        <fullName evidence="1">Uncharacterized protein</fullName>
    </submittedName>
</protein>
<name>A0AAV1SIK2_9ROSI</name>
<keyword evidence="2" id="KW-1185">Reference proteome</keyword>
<comment type="caution">
    <text evidence="1">The sequence shown here is derived from an EMBL/GenBank/DDBJ whole genome shotgun (WGS) entry which is preliminary data.</text>
</comment>
<organism evidence="1 2">
    <name type="scientific">Dovyalis caffra</name>
    <dbReference type="NCBI Taxonomy" id="77055"/>
    <lineage>
        <taxon>Eukaryota</taxon>
        <taxon>Viridiplantae</taxon>
        <taxon>Streptophyta</taxon>
        <taxon>Embryophyta</taxon>
        <taxon>Tracheophyta</taxon>
        <taxon>Spermatophyta</taxon>
        <taxon>Magnoliopsida</taxon>
        <taxon>eudicotyledons</taxon>
        <taxon>Gunneridae</taxon>
        <taxon>Pentapetalae</taxon>
        <taxon>rosids</taxon>
        <taxon>fabids</taxon>
        <taxon>Malpighiales</taxon>
        <taxon>Salicaceae</taxon>
        <taxon>Flacourtieae</taxon>
        <taxon>Dovyalis</taxon>
    </lineage>
</organism>
<reference evidence="1 2" key="1">
    <citation type="submission" date="2024-01" db="EMBL/GenBank/DDBJ databases">
        <authorList>
            <person name="Waweru B."/>
        </authorList>
    </citation>
    <scope>NUCLEOTIDE SEQUENCE [LARGE SCALE GENOMIC DNA]</scope>
</reference>
<accession>A0AAV1SIK2</accession>
<dbReference type="Proteomes" id="UP001314170">
    <property type="component" value="Unassembled WGS sequence"/>
</dbReference>
<evidence type="ECO:0000313" key="2">
    <source>
        <dbReference type="Proteomes" id="UP001314170"/>
    </source>
</evidence>